<evidence type="ECO:0000313" key="3">
    <source>
        <dbReference type="Proteomes" id="UP000027195"/>
    </source>
</evidence>
<dbReference type="AlphaFoldDB" id="A0A067MF07"/>
<accession>A0A067MF07</accession>
<proteinExistence type="predicted"/>
<keyword evidence="1" id="KW-0732">Signal</keyword>
<evidence type="ECO:0008006" key="4">
    <source>
        <dbReference type="Google" id="ProtNLM"/>
    </source>
</evidence>
<evidence type="ECO:0000313" key="2">
    <source>
        <dbReference type="EMBL" id="KDQ10181.1"/>
    </source>
</evidence>
<dbReference type="InParanoid" id="A0A067MF07"/>
<dbReference type="EMBL" id="KL198070">
    <property type="protein sequence ID" value="KDQ10181.1"/>
    <property type="molecule type" value="Genomic_DNA"/>
</dbReference>
<gene>
    <name evidence="2" type="ORF">BOTBODRAFT_36464</name>
</gene>
<dbReference type="Proteomes" id="UP000027195">
    <property type="component" value="Unassembled WGS sequence"/>
</dbReference>
<evidence type="ECO:0000256" key="1">
    <source>
        <dbReference type="SAM" id="SignalP"/>
    </source>
</evidence>
<dbReference type="HOGENOM" id="CLU_2385865_0_0_1"/>
<organism evidence="2 3">
    <name type="scientific">Botryobasidium botryosum (strain FD-172 SS1)</name>
    <dbReference type="NCBI Taxonomy" id="930990"/>
    <lineage>
        <taxon>Eukaryota</taxon>
        <taxon>Fungi</taxon>
        <taxon>Dikarya</taxon>
        <taxon>Basidiomycota</taxon>
        <taxon>Agaricomycotina</taxon>
        <taxon>Agaricomycetes</taxon>
        <taxon>Cantharellales</taxon>
        <taxon>Botryobasidiaceae</taxon>
        <taxon>Botryobasidium</taxon>
    </lineage>
</organism>
<protein>
    <recommendedName>
        <fullName evidence="4">Secreted protein</fullName>
    </recommendedName>
</protein>
<feature type="chain" id="PRO_5001645514" description="Secreted protein" evidence="1">
    <location>
        <begin position="19"/>
        <end position="94"/>
    </location>
</feature>
<feature type="signal peptide" evidence="1">
    <location>
        <begin position="1"/>
        <end position="18"/>
    </location>
</feature>
<sequence>MNAILLRLLFGVCLECFSIRLKYSLLAVPMGDAKTENSRIRRLDRCLSSAITLEPQRLICKISRVCVRKDPEGQHRGYTPHRVGRVLGLPVVRE</sequence>
<reference evidence="3" key="1">
    <citation type="journal article" date="2014" name="Proc. Natl. Acad. Sci. U.S.A.">
        <title>Extensive sampling of basidiomycete genomes demonstrates inadequacy of the white-rot/brown-rot paradigm for wood decay fungi.</title>
        <authorList>
            <person name="Riley R."/>
            <person name="Salamov A.A."/>
            <person name="Brown D.W."/>
            <person name="Nagy L.G."/>
            <person name="Floudas D."/>
            <person name="Held B.W."/>
            <person name="Levasseur A."/>
            <person name="Lombard V."/>
            <person name="Morin E."/>
            <person name="Otillar R."/>
            <person name="Lindquist E.A."/>
            <person name="Sun H."/>
            <person name="LaButti K.M."/>
            <person name="Schmutz J."/>
            <person name="Jabbour D."/>
            <person name="Luo H."/>
            <person name="Baker S.E."/>
            <person name="Pisabarro A.G."/>
            <person name="Walton J.D."/>
            <person name="Blanchette R.A."/>
            <person name="Henrissat B."/>
            <person name="Martin F."/>
            <person name="Cullen D."/>
            <person name="Hibbett D.S."/>
            <person name="Grigoriev I.V."/>
        </authorList>
    </citation>
    <scope>NUCLEOTIDE SEQUENCE [LARGE SCALE GENOMIC DNA]</scope>
    <source>
        <strain evidence="3">FD-172 SS1</strain>
    </source>
</reference>
<keyword evidence="3" id="KW-1185">Reference proteome</keyword>
<name>A0A067MF07_BOTB1</name>